<dbReference type="PROSITE" id="PS00455">
    <property type="entry name" value="AMP_BINDING"/>
    <property type="match status" value="1"/>
</dbReference>
<comment type="caution">
    <text evidence="3">The sequence shown here is derived from an EMBL/GenBank/DDBJ whole genome shotgun (WGS) entry which is preliminary data.</text>
</comment>
<name>A0ABV7P311_9PSEU</name>
<proteinExistence type="predicted"/>
<dbReference type="PANTHER" id="PTHR24096">
    <property type="entry name" value="LONG-CHAIN-FATTY-ACID--COA LIGASE"/>
    <property type="match status" value="1"/>
</dbReference>
<dbReference type="InterPro" id="IPR020845">
    <property type="entry name" value="AMP-binding_CS"/>
</dbReference>
<sequence length="540" mass="60125">MTPKVFAATRFLSIDLGLIFAAGAARHPHARIILDHDLALYPEVERSITFTRLAKLVDDLARRMRVVGVSRSDYVAVYAAHRFDLVLVASAAARLGAIPVMLSDTLDGDTVTALLAKLDRPAHLVTDETKLRTELAEHPFRANVRTVSTISGKHADAQSLPSVPPDTRPFPKSISRHEPALVTHSSGTTGLPKLIVQCGRSLYWHYQPQISKARFLRLTGPLLTCTSFSHVRFWSLLMVGMRLGQTMVFVTDPEPNRVVELFLQTQPELIEAYPNVLMRWGELADDPREPLAGVRLFRGFFDAMHPRIVDQLLEASRRRVPLYAHGYGQSEVGSIASFIGTKWMVRRFGTRCVGLPVPGARVKVVRRDGPDQPGSIYVRSRGRALGFIGGQQQYEQRLRDGWWEMGDVGYRGRFGALYLLDREVDHIDGVASTLSIEDTLLSRLPELLEIVVVPSGQGQPTPVLCTKGDALLDPVRWREATEDLEQLAKPVQVSWQDLPVTSTWKIRRPELCRRLAQGLLTSPGETPAQPKVDAAIEQPT</sequence>
<dbReference type="Pfam" id="PF00501">
    <property type="entry name" value="AMP-binding"/>
    <property type="match status" value="1"/>
</dbReference>
<gene>
    <name evidence="3" type="ORF">ACFOSH_24435</name>
</gene>
<evidence type="ECO:0000259" key="2">
    <source>
        <dbReference type="Pfam" id="PF00501"/>
    </source>
</evidence>
<accession>A0ABV7P311</accession>
<dbReference type="EMBL" id="JBHRWK010000038">
    <property type="protein sequence ID" value="MFC3452598.1"/>
    <property type="molecule type" value="Genomic_DNA"/>
</dbReference>
<evidence type="ECO:0000313" key="3">
    <source>
        <dbReference type="EMBL" id="MFC3452598.1"/>
    </source>
</evidence>
<reference evidence="4" key="1">
    <citation type="journal article" date="2019" name="Int. J. Syst. Evol. Microbiol.">
        <title>The Global Catalogue of Microorganisms (GCM) 10K type strain sequencing project: providing services to taxonomists for standard genome sequencing and annotation.</title>
        <authorList>
            <consortium name="The Broad Institute Genomics Platform"/>
            <consortium name="The Broad Institute Genome Sequencing Center for Infectious Disease"/>
            <person name="Wu L."/>
            <person name="Ma J."/>
        </authorList>
    </citation>
    <scope>NUCLEOTIDE SEQUENCE [LARGE SCALE GENOMIC DNA]</scope>
    <source>
        <strain evidence="4">CGMCC 4.7676</strain>
    </source>
</reference>
<feature type="region of interest" description="Disordered" evidence="1">
    <location>
        <begin position="521"/>
        <end position="540"/>
    </location>
</feature>
<dbReference type="SUPFAM" id="SSF56801">
    <property type="entry name" value="Acetyl-CoA synthetase-like"/>
    <property type="match status" value="1"/>
</dbReference>
<protein>
    <submittedName>
        <fullName evidence="3">Class I adenylate-forming enzyme family protein</fullName>
    </submittedName>
</protein>
<dbReference type="Proteomes" id="UP001595645">
    <property type="component" value="Unassembled WGS sequence"/>
</dbReference>
<dbReference type="InterPro" id="IPR000873">
    <property type="entry name" value="AMP-dep_synth/lig_dom"/>
</dbReference>
<organism evidence="3 4">
    <name type="scientific">Amycolatopsis speibonae</name>
    <dbReference type="NCBI Taxonomy" id="1450224"/>
    <lineage>
        <taxon>Bacteria</taxon>
        <taxon>Bacillati</taxon>
        <taxon>Actinomycetota</taxon>
        <taxon>Actinomycetes</taxon>
        <taxon>Pseudonocardiales</taxon>
        <taxon>Pseudonocardiaceae</taxon>
        <taxon>Amycolatopsis</taxon>
    </lineage>
</organism>
<keyword evidence="4" id="KW-1185">Reference proteome</keyword>
<dbReference type="Gene3D" id="3.40.50.12780">
    <property type="entry name" value="N-terminal domain of ligase-like"/>
    <property type="match status" value="1"/>
</dbReference>
<evidence type="ECO:0000256" key="1">
    <source>
        <dbReference type="SAM" id="MobiDB-lite"/>
    </source>
</evidence>
<feature type="domain" description="AMP-dependent synthetase/ligase" evidence="2">
    <location>
        <begin position="22"/>
        <end position="386"/>
    </location>
</feature>
<dbReference type="InterPro" id="IPR042099">
    <property type="entry name" value="ANL_N_sf"/>
</dbReference>
<evidence type="ECO:0000313" key="4">
    <source>
        <dbReference type="Proteomes" id="UP001595645"/>
    </source>
</evidence>